<dbReference type="Pfam" id="PF13599">
    <property type="entry name" value="Pentapeptide_4"/>
    <property type="match status" value="1"/>
</dbReference>
<dbReference type="Pfam" id="PF13302">
    <property type="entry name" value="Acetyltransf_3"/>
    <property type="match status" value="1"/>
</dbReference>
<comment type="caution">
    <text evidence="3">The sequence shown here is derived from an EMBL/GenBank/DDBJ whole genome shotgun (WGS) entry which is preliminary data.</text>
</comment>
<feature type="domain" description="N-acetyltransferase" evidence="2">
    <location>
        <begin position="44"/>
        <end position="198"/>
    </location>
</feature>
<evidence type="ECO:0000256" key="1">
    <source>
        <dbReference type="SAM" id="MobiDB-lite"/>
    </source>
</evidence>
<reference evidence="3 4" key="1">
    <citation type="submission" date="2020-01" db="EMBL/GenBank/DDBJ databases">
        <title>Polyphasic characterisation and genomic insights into a novel alkali tolerant bacterium VR-M41.</title>
        <authorList>
            <person name="Vemuluri V.R."/>
        </authorList>
    </citation>
    <scope>NUCLEOTIDE SEQUENCE [LARGE SCALE GENOMIC DNA]</scope>
    <source>
        <strain evidence="3 4">VR-M41</strain>
    </source>
</reference>
<dbReference type="InterPro" id="IPR016181">
    <property type="entry name" value="Acyl_CoA_acyltransferase"/>
</dbReference>
<dbReference type="Gene3D" id="2.160.20.80">
    <property type="entry name" value="E3 ubiquitin-protein ligase SopA"/>
    <property type="match status" value="1"/>
</dbReference>
<keyword evidence="4" id="KW-1185">Reference proteome</keyword>
<dbReference type="InterPro" id="IPR001646">
    <property type="entry name" value="5peptide_repeat"/>
</dbReference>
<protein>
    <submittedName>
        <fullName evidence="3">GNAT family N-acetyltransferase</fullName>
    </submittedName>
</protein>
<name>A0ABX0FB29_9BACL</name>
<dbReference type="Gene3D" id="3.40.630.30">
    <property type="match status" value="2"/>
</dbReference>
<dbReference type="InterPro" id="IPR051531">
    <property type="entry name" value="N-acetyltransferase"/>
</dbReference>
<feature type="compositionally biased region" description="Basic and acidic residues" evidence="1">
    <location>
        <begin position="406"/>
        <end position="424"/>
    </location>
</feature>
<organism evidence="3 4">
    <name type="scientific">Saccharibacillus alkalitolerans</name>
    <dbReference type="NCBI Taxonomy" id="2705290"/>
    <lineage>
        <taxon>Bacteria</taxon>
        <taxon>Bacillati</taxon>
        <taxon>Bacillota</taxon>
        <taxon>Bacilli</taxon>
        <taxon>Bacillales</taxon>
        <taxon>Paenibacillaceae</taxon>
        <taxon>Saccharibacillus</taxon>
    </lineage>
</organism>
<accession>A0ABX0FB29</accession>
<dbReference type="InterPro" id="IPR000182">
    <property type="entry name" value="GNAT_dom"/>
</dbReference>
<gene>
    <name evidence="3" type="ORF">GYN08_15245</name>
</gene>
<dbReference type="PANTHER" id="PTHR43792">
    <property type="entry name" value="GNAT FAMILY, PUTATIVE (AFU_ORTHOLOGUE AFUA_3G00765)-RELATED-RELATED"/>
    <property type="match status" value="1"/>
</dbReference>
<dbReference type="SUPFAM" id="SSF55729">
    <property type="entry name" value="Acyl-CoA N-acyltransferases (Nat)"/>
    <property type="match status" value="2"/>
</dbReference>
<evidence type="ECO:0000313" key="3">
    <source>
        <dbReference type="EMBL" id="NGZ76679.1"/>
    </source>
</evidence>
<sequence length="559" mass="62318">MNNSSIYGSIPGESAPFTLESRDILLREFVPEDLNDFCAVTAEPHIREFLPDWHVDKETRRVWLRDYEIPGSREFLEAAARGAQVEDRMLRLAVIERSSGRFVGWCCTGIKDELPRPNREIVYGLSAACRGRGYMTQAVTLLADWLFAHTDLRLINGLARPNNVASNRVLQKCGFERLGELMLEDGLFLHYALERPTDGTHDRKRMPDESTPAKIANESKSAQLSLGKELCLQTAAAGDAEDLRALMIEIEADETRRWYEGGERPYIPGFDSLSMQIYQMRDGLYDKIMLGDRLVGVVLVSTTGREHGRIDRLYLSPFAQNAGIGSRVLDLIERKHASVTEWSLDTIVRSPRNLHFYEKNGYVHTGEDEEYAYYVKKIGVSGANRAAGPSFSPHGTDANETADAPDGEHDSAARDDAHIVRTDETGTSASADEACFPPAPRFENRSFARADFRHCDLSEADFMGGDLSRSAYSHLNMAQASFNNCNLRELRLANANLRGSRIGDSSMDGSEILHVSLTGTSIRNCDLSNVRLADCRYAGMTIDGIPVDDLLTAYRRSAE</sequence>
<dbReference type="EMBL" id="JAAFGS010000005">
    <property type="protein sequence ID" value="NGZ76679.1"/>
    <property type="molecule type" value="Genomic_DNA"/>
</dbReference>
<proteinExistence type="predicted"/>
<evidence type="ECO:0000259" key="2">
    <source>
        <dbReference type="PROSITE" id="PS51186"/>
    </source>
</evidence>
<dbReference type="Pfam" id="PF13508">
    <property type="entry name" value="Acetyltransf_7"/>
    <property type="match status" value="1"/>
</dbReference>
<dbReference type="RefSeq" id="WP_166275769.1">
    <property type="nucleotide sequence ID" value="NZ_JAAFGS010000005.1"/>
</dbReference>
<dbReference type="Proteomes" id="UP000800303">
    <property type="component" value="Unassembled WGS sequence"/>
</dbReference>
<dbReference type="SUPFAM" id="SSF141571">
    <property type="entry name" value="Pentapeptide repeat-like"/>
    <property type="match status" value="1"/>
</dbReference>
<dbReference type="PANTHER" id="PTHR43792:SF9">
    <property type="entry name" value="RIBOSOMAL-PROTEIN-ALANINE ACETYLTRANSFERASE"/>
    <property type="match status" value="1"/>
</dbReference>
<feature type="region of interest" description="Disordered" evidence="1">
    <location>
        <begin position="386"/>
        <end position="437"/>
    </location>
</feature>
<feature type="domain" description="N-acetyltransferase" evidence="2">
    <location>
        <begin position="230"/>
        <end position="379"/>
    </location>
</feature>
<dbReference type="PROSITE" id="PS51186">
    <property type="entry name" value="GNAT"/>
    <property type="match status" value="2"/>
</dbReference>
<evidence type="ECO:0000313" key="4">
    <source>
        <dbReference type="Proteomes" id="UP000800303"/>
    </source>
</evidence>